<keyword evidence="7" id="KW-0645">Protease</keyword>
<gene>
    <name evidence="18" type="ORF">BINO364_LOCUS7351</name>
</gene>
<dbReference type="Pfam" id="PF13873">
    <property type="entry name" value="Myb_DNA-bind_5"/>
    <property type="match status" value="1"/>
</dbReference>
<organism evidence="18 19">
    <name type="scientific">Brenthis ino</name>
    <name type="common">lesser marbled fritillary</name>
    <dbReference type="NCBI Taxonomy" id="405034"/>
    <lineage>
        <taxon>Eukaryota</taxon>
        <taxon>Metazoa</taxon>
        <taxon>Ecdysozoa</taxon>
        <taxon>Arthropoda</taxon>
        <taxon>Hexapoda</taxon>
        <taxon>Insecta</taxon>
        <taxon>Pterygota</taxon>
        <taxon>Neoptera</taxon>
        <taxon>Endopterygota</taxon>
        <taxon>Lepidoptera</taxon>
        <taxon>Glossata</taxon>
        <taxon>Ditrysia</taxon>
        <taxon>Papilionoidea</taxon>
        <taxon>Nymphalidae</taxon>
        <taxon>Heliconiinae</taxon>
        <taxon>Argynnini</taxon>
        <taxon>Brenthis</taxon>
    </lineage>
</organism>
<evidence type="ECO:0000256" key="12">
    <source>
        <dbReference type="PROSITE-ProRule" id="PRU00068"/>
    </source>
</evidence>
<dbReference type="PROSITE" id="PS50215">
    <property type="entry name" value="ADAM_MEPRO"/>
    <property type="match status" value="1"/>
</dbReference>
<dbReference type="PROSITE" id="PS50026">
    <property type="entry name" value="EGF_3"/>
    <property type="match status" value="1"/>
</dbReference>
<dbReference type="PROSITE" id="PS01186">
    <property type="entry name" value="EGF_2"/>
    <property type="match status" value="1"/>
</dbReference>
<feature type="domain" description="Peptidase M12B" evidence="17">
    <location>
        <begin position="314"/>
        <end position="563"/>
    </location>
</feature>
<protein>
    <recommendedName>
        <fullName evidence="3">Regulatory protein zeste</fullName>
    </recommendedName>
</protein>
<dbReference type="GO" id="GO:0016020">
    <property type="term" value="C:membrane"/>
    <property type="evidence" value="ECO:0007669"/>
    <property type="project" value="UniProtKB-SubCell"/>
</dbReference>
<dbReference type="PROSITE" id="PS50214">
    <property type="entry name" value="DISINTEGRIN_2"/>
    <property type="match status" value="1"/>
</dbReference>
<keyword evidence="7" id="KW-0482">Metalloprotease</keyword>
<dbReference type="Gene3D" id="2.10.25.10">
    <property type="entry name" value="Laminin"/>
    <property type="match status" value="1"/>
</dbReference>
<dbReference type="SMART" id="SM00050">
    <property type="entry name" value="DISIN"/>
    <property type="match status" value="1"/>
</dbReference>
<dbReference type="InterPro" id="IPR001590">
    <property type="entry name" value="Peptidase_M12B"/>
</dbReference>
<evidence type="ECO:0000256" key="6">
    <source>
        <dbReference type="ARBA" id="ARBA00023015"/>
    </source>
</evidence>
<dbReference type="InterPro" id="IPR006586">
    <property type="entry name" value="ADAM_Cys-rich"/>
</dbReference>
<dbReference type="InterPro" id="IPR001762">
    <property type="entry name" value="Disintegrin_dom"/>
</dbReference>
<evidence type="ECO:0000259" key="17">
    <source>
        <dbReference type="PROSITE" id="PS50215"/>
    </source>
</evidence>
<keyword evidence="6" id="KW-0805">Transcription regulation</keyword>
<evidence type="ECO:0000256" key="8">
    <source>
        <dbReference type="ARBA" id="ARBA00023136"/>
    </source>
</evidence>
<keyword evidence="19" id="KW-1185">Reference proteome</keyword>
<evidence type="ECO:0000256" key="4">
    <source>
        <dbReference type="ARBA" id="ARBA00022692"/>
    </source>
</evidence>
<dbReference type="SUPFAM" id="SSF57552">
    <property type="entry name" value="Blood coagulation inhibitor (disintegrin)"/>
    <property type="match status" value="1"/>
</dbReference>
<dbReference type="SUPFAM" id="SSF55486">
    <property type="entry name" value="Metalloproteases ('zincins'), catalytic domain"/>
    <property type="match status" value="1"/>
</dbReference>
<dbReference type="InterPro" id="IPR034027">
    <property type="entry name" value="Reprolysin_adamalysin"/>
</dbReference>
<dbReference type="CDD" id="cd04269">
    <property type="entry name" value="ZnMc_adamalysin_II_like"/>
    <property type="match status" value="1"/>
</dbReference>
<feature type="non-terminal residue" evidence="18">
    <location>
        <position position="798"/>
    </location>
</feature>
<feature type="disulfide bond" evidence="13">
    <location>
        <begin position="765"/>
        <end position="774"/>
    </location>
</feature>
<keyword evidence="13" id="KW-0245">EGF-like domain</keyword>
<keyword evidence="5" id="KW-1133">Transmembrane helix</keyword>
<evidence type="ECO:0000256" key="14">
    <source>
        <dbReference type="SAM" id="MobiDB-lite"/>
    </source>
</evidence>
<dbReference type="PANTHER" id="PTHR11905:SF159">
    <property type="entry name" value="ADAM METALLOPROTEASE"/>
    <property type="match status" value="1"/>
</dbReference>
<evidence type="ECO:0000256" key="1">
    <source>
        <dbReference type="ARBA" id="ARBA00004167"/>
    </source>
</evidence>
<comment type="subunit">
    <text evidence="2">Self-associates forming complexes of several hundred monomers.</text>
</comment>
<evidence type="ECO:0000313" key="19">
    <source>
        <dbReference type="Proteomes" id="UP000838878"/>
    </source>
</evidence>
<feature type="domain" description="EGF-like" evidence="15">
    <location>
        <begin position="743"/>
        <end position="775"/>
    </location>
</feature>
<dbReference type="GO" id="GO:0006509">
    <property type="term" value="P:membrane protein ectodomain proteolysis"/>
    <property type="evidence" value="ECO:0007669"/>
    <property type="project" value="TreeGrafter"/>
</dbReference>
<dbReference type="OrthoDB" id="6889899at2759"/>
<keyword evidence="7" id="KW-0378">Hydrolase</keyword>
<comment type="function">
    <text evidence="11">Involved in transvection phenomena (= synapsis-dependent gene expression), where the synaptic pairing of chromosomes carrying genes with which zeste interacts influences the expression of these genes. Zeste binds to DNA and stimulates transcription from a nearby promoter.</text>
</comment>
<evidence type="ECO:0000259" key="15">
    <source>
        <dbReference type="PROSITE" id="PS50026"/>
    </source>
</evidence>
<dbReference type="Pfam" id="PF08516">
    <property type="entry name" value="ADAM_CR"/>
    <property type="match status" value="1"/>
</dbReference>
<keyword evidence="10" id="KW-0804">Transcription</keyword>
<evidence type="ECO:0000256" key="3">
    <source>
        <dbReference type="ARBA" id="ARBA00016807"/>
    </source>
</evidence>
<evidence type="ECO:0000256" key="11">
    <source>
        <dbReference type="ARBA" id="ARBA00025466"/>
    </source>
</evidence>
<dbReference type="Pfam" id="PF00200">
    <property type="entry name" value="Disintegrin"/>
    <property type="match status" value="1"/>
</dbReference>
<dbReference type="InterPro" id="IPR036436">
    <property type="entry name" value="Disintegrin_dom_sf"/>
</dbReference>
<dbReference type="EMBL" id="OV170222">
    <property type="protein sequence ID" value="CAH0721230.1"/>
    <property type="molecule type" value="Genomic_DNA"/>
</dbReference>
<evidence type="ECO:0000259" key="16">
    <source>
        <dbReference type="PROSITE" id="PS50214"/>
    </source>
</evidence>
<feature type="region of interest" description="Disordered" evidence="14">
    <location>
        <begin position="155"/>
        <end position="188"/>
    </location>
</feature>
<evidence type="ECO:0000256" key="7">
    <source>
        <dbReference type="ARBA" id="ARBA00023049"/>
    </source>
</evidence>
<keyword evidence="4" id="KW-0812">Transmembrane</keyword>
<keyword evidence="8" id="KW-0472">Membrane</keyword>
<proteinExistence type="predicted"/>
<dbReference type="SMART" id="SM00608">
    <property type="entry name" value="ACR"/>
    <property type="match status" value="1"/>
</dbReference>
<dbReference type="InterPro" id="IPR000742">
    <property type="entry name" value="EGF"/>
</dbReference>
<evidence type="ECO:0000256" key="5">
    <source>
        <dbReference type="ARBA" id="ARBA00022989"/>
    </source>
</evidence>
<evidence type="ECO:0000256" key="9">
    <source>
        <dbReference type="ARBA" id="ARBA00023157"/>
    </source>
</evidence>
<sequence length="798" mass="88868">MALLEFMESHGDITRPQRGVQGRLKAELLWHEVVDKLNSIDGGVKKSLDKWKKVWVDWKAKTKKKVLGLHHESSMGDGLSRLTLSNAEQKLLAIMGFSIVDESGTKKSEFDNSPPEQNHVPVRSKESLLAELNILEVVKNSTACSISSGEFHGDTLESPTSSVSASVPIPPTKSPPYRQQTAPRKPATEFSRLKLVKPLLYHGKTKREITSTKHTNDMHYLEVTMAIDMDGDQHILDLKLNKDLVAGGHIIRLIGDIIAPSKDNDLDTIREGALTRSAVMSKVAKQYFDKKRRNASPFKETTYKEPFSADQISRYLELALVADNALYKAYGESITNLHMHLRDIANIVYSLFAPWNIYVALVGVDIWTEKDEIKFEDDMIDILSSFLDYRKIKLGRYIPNDNAQLLINYKSSSMVLNDAILGSMCNEQLSGGVIRADSQDLEDSCIMCPNISENKLQTHRSSCSFLSLIKTFDKGLGYCLRNKPKHLFGSPFCGNGFIEFNEECDCGVYPSVACATCCNPLTCLLKLNATCALGECCDLWTCQVEEILTVCRPEKNECDLPEYCNGFSGDCPKDVYKMDTTACSHGEAYCVKGECSTHSDRCQLLWGESGIMSNKKCYETFNVQGNENRYCGYRRGEQITYKECCEQDALCGLLHCVHDNSSLQIGMGDETTKSNQVNQSFANSGLRHLTHFHDCNTAMIDLGPPKEDPGLVPDGVKCGEEMMCLKQKCVSIASIRQGIAKMKTSICPSNCSGNGICNSEDHCHCSPGFEPPLCNRANVRSIDSEPTYYIKSEETTLP</sequence>
<dbReference type="Pfam" id="PF01421">
    <property type="entry name" value="Reprolysin"/>
    <property type="match status" value="1"/>
</dbReference>
<evidence type="ECO:0000256" key="10">
    <source>
        <dbReference type="ARBA" id="ARBA00023163"/>
    </source>
</evidence>
<dbReference type="GO" id="GO:0004222">
    <property type="term" value="F:metalloendopeptidase activity"/>
    <property type="evidence" value="ECO:0007669"/>
    <property type="project" value="InterPro"/>
</dbReference>
<accession>A0A8J9YCB8</accession>
<dbReference type="PANTHER" id="PTHR11905">
    <property type="entry name" value="ADAM A DISINTEGRIN AND METALLOPROTEASE DOMAIN"/>
    <property type="match status" value="1"/>
</dbReference>
<dbReference type="AlphaFoldDB" id="A0A8J9YCB8"/>
<dbReference type="FunFam" id="4.10.70.10:FF:000003">
    <property type="entry name" value="Disintegrin and metalloproteinase domain-containing protein 17"/>
    <property type="match status" value="1"/>
</dbReference>
<feature type="domain" description="Disintegrin" evidence="16">
    <location>
        <begin position="490"/>
        <end position="579"/>
    </location>
</feature>
<dbReference type="InterPro" id="IPR028002">
    <property type="entry name" value="Myb_DNA-bind_5"/>
</dbReference>
<comment type="caution">
    <text evidence="13">Lacks conserved residue(s) required for the propagation of feature annotation.</text>
</comment>
<comment type="subcellular location">
    <subcellularLocation>
        <location evidence="1">Membrane</location>
        <topology evidence="1">Single-pass membrane protein</topology>
    </subcellularLocation>
</comment>
<dbReference type="Gene3D" id="4.10.70.10">
    <property type="entry name" value="Disintegrin domain"/>
    <property type="match status" value="1"/>
</dbReference>
<feature type="disulfide bond" evidence="12">
    <location>
        <begin position="551"/>
        <end position="571"/>
    </location>
</feature>
<reference evidence="18" key="1">
    <citation type="submission" date="2021-12" db="EMBL/GenBank/DDBJ databases">
        <authorList>
            <person name="Martin H S."/>
        </authorList>
    </citation>
    <scope>NUCLEOTIDE SEQUENCE</scope>
</reference>
<evidence type="ECO:0000256" key="13">
    <source>
        <dbReference type="PROSITE-ProRule" id="PRU00076"/>
    </source>
</evidence>
<dbReference type="InterPro" id="IPR024079">
    <property type="entry name" value="MetalloPept_cat_dom_sf"/>
</dbReference>
<dbReference type="Proteomes" id="UP000838878">
    <property type="component" value="Chromosome 2"/>
</dbReference>
<dbReference type="Gene3D" id="3.40.390.10">
    <property type="entry name" value="Collagenase (Catalytic Domain)"/>
    <property type="match status" value="1"/>
</dbReference>
<evidence type="ECO:0000313" key="18">
    <source>
        <dbReference type="EMBL" id="CAH0721230.1"/>
    </source>
</evidence>
<name>A0A8J9YCB8_9NEOP</name>
<feature type="disulfide bond" evidence="13">
    <location>
        <begin position="747"/>
        <end position="757"/>
    </location>
</feature>
<keyword evidence="9 13" id="KW-1015">Disulfide bond</keyword>
<evidence type="ECO:0000256" key="2">
    <source>
        <dbReference type="ARBA" id="ARBA00011764"/>
    </source>
</evidence>